<feature type="region of interest" description="Disordered" evidence="6">
    <location>
        <begin position="1"/>
        <end position="57"/>
    </location>
</feature>
<protein>
    <recommendedName>
        <fullName evidence="9">SNF5-domain-containing protein</fullName>
    </recommendedName>
</protein>
<dbReference type="GO" id="GO:0000228">
    <property type="term" value="C:nuclear chromosome"/>
    <property type="evidence" value="ECO:0007669"/>
    <property type="project" value="InterPro"/>
</dbReference>
<evidence type="ECO:0000256" key="4">
    <source>
        <dbReference type="ARBA" id="ARBA00023163"/>
    </source>
</evidence>
<keyword evidence="5" id="KW-0539">Nucleus</keyword>
<feature type="compositionally biased region" description="Basic and acidic residues" evidence="6">
    <location>
        <begin position="501"/>
        <end position="520"/>
    </location>
</feature>
<evidence type="ECO:0000256" key="5">
    <source>
        <dbReference type="ARBA" id="ARBA00023242"/>
    </source>
</evidence>
<evidence type="ECO:0000256" key="3">
    <source>
        <dbReference type="ARBA" id="ARBA00023015"/>
    </source>
</evidence>
<feature type="region of interest" description="Disordered" evidence="6">
    <location>
        <begin position="439"/>
        <end position="482"/>
    </location>
</feature>
<feature type="region of interest" description="Disordered" evidence="6">
    <location>
        <begin position="495"/>
        <end position="528"/>
    </location>
</feature>
<keyword evidence="8" id="KW-1185">Reference proteome</keyword>
<keyword evidence="4" id="KW-0804">Transcription</keyword>
<comment type="caution">
    <text evidence="7">The sequence shown here is derived from an EMBL/GenBank/DDBJ whole genome shotgun (WGS) entry which is preliminary data.</text>
</comment>
<feature type="compositionally biased region" description="Low complexity" evidence="6">
    <location>
        <begin position="7"/>
        <end position="21"/>
    </location>
</feature>
<dbReference type="InterPro" id="IPR006939">
    <property type="entry name" value="SNF5"/>
</dbReference>
<dbReference type="EMBL" id="JAUKUD010000001">
    <property type="protein sequence ID" value="KAK0753246.1"/>
    <property type="molecule type" value="Genomic_DNA"/>
</dbReference>
<dbReference type="GO" id="GO:0006338">
    <property type="term" value="P:chromatin remodeling"/>
    <property type="evidence" value="ECO:0007669"/>
    <property type="project" value="InterPro"/>
</dbReference>
<keyword evidence="3" id="KW-0805">Transcription regulation</keyword>
<dbReference type="Pfam" id="PF04855">
    <property type="entry name" value="SNF5"/>
    <property type="match status" value="1"/>
</dbReference>
<evidence type="ECO:0008006" key="9">
    <source>
        <dbReference type="Google" id="ProtNLM"/>
    </source>
</evidence>
<sequence>MATAPPSATAANDGNAGSSAALDGGTPAPRSNSASKPGSPRSKSAAPPAVPHRDKDSINKVMVERFVTRDWVHSAALKDAQDRMVKDTRERRLAVSDYKSLGEPGQRIPSHLFGAGYSGYGNGVTEAGGPGVKLLYPTQKHIGRRTTPALRHYSKKDMKKQAEQHEELVPIRIDVDYDKVKLRDTFTFNLHERLIPVEHVAQQLVEDMGLKPPLAQPVLDQVIGQIQEQLMDFYPFAYSEEEPLDPELPYHAYKNDEMRILVKLHITIGAHTLIDQFEWDINNPMNSPEEFAASMAQDLSLSGEFTTAIAHCIREQSQTFTRSLYSIGHPFDGRPVEEPDLVSAFLPSPIPSVFRPQQQAKDYSPYLYENTEAELEKSETMFSREQRRQKRSVNRRGGPVLPDLKERQRTVRTSIVSSVLPGAVQDIEETRLFKRAVGAGGLSGRGKRNLSDSDDSDDSMPDSPATSQQQGTARTRGMRGAANAAVQRMANIGRSETPEATIHHHETRTTRRFGREATREDTEEPTSTVITLRVTPARLRQLMRDLRARRITPAPPTRAGSVMGPPITPAASNTPLPASATPSVTPVPVPHQQPPAEPSKLPLPADGVLVPPGQANPQPPPPPDWLFAALAEVNARHPDDVFEPVMRLFIVNTATNARTLIPPPNPPPAVLPPGAVLMYFPRVRCADCTSKSYTVGPGKTLAEFEKHVGNRVHRAAVAARVAKAAAERG</sequence>
<feature type="region of interest" description="Disordered" evidence="6">
    <location>
        <begin position="553"/>
        <end position="600"/>
    </location>
</feature>
<evidence type="ECO:0000256" key="6">
    <source>
        <dbReference type="SAM" id="MobiDB-lite"/>
    </source>
</evidence>
<name>A0AA40F9K4_9PEZI</name>
<comment type="similarity">
    <text evidence="2">Belongs to the SNF5 family.</text>
</comment>
<evidence type="ECO:0000313" key="8">
    <source>
        <dbReference type="Proteomes" id="UP001172155"/>
    </source>
</evidence>
<gene>
    <name evidence="7" type="ORF">B0T18DRAFT_9863</name>
</gene>
<reference evidence="7" key="1">
    <citation type="submission" date="2023-06" db="EMBL/GenBank/DDBJ databases">
        <title>Genome-scale phylogeny and comparative genomics of the fungal order Sordariales.</title>
        <authorList>
            <consortium name="Lawrence Berkeley National Laboratory"/>
            <person name="Hensen N."/>
            <person name="Bonometti L."/>
            <person name="Westerberg I."/>
            <person name="Brannstrom I.O."/>
            <person name="Guillou S."/>
            <person name="Cros-Aarteil S."/>
            <person name="Calhoun S."/>
            <person name="Haridas S."/>
            <person name="Kuo A."/>
            <person name="Mondo S."/>
            <person name="Pangilinan J."/>
            <person name="Riley R."/>
            <person name="LaButti K."/>
            <person name="Andreopoulos B."/>
            <person name="Lipzen A."/>
            <person name="Chen C."/>
            <person name="Yanf M."/>
            <person name="Daum C."/>
            <person name="Ng V."/>
            <person name="Clum A."/>
            <person name="Steindorff A."/>
            <person name="Ohm R."/>
            <person name="Martin F."/>
            <person name="Silar P."/>
            <person name="Natvig D."/>
            <person name="Lalanne C."/>
            <person name="Gautier V."/>
            <person name="Ament-velasquez S.L."/>
            <person name="Kruys A."/>
            <person name="Hutchinson M.I."/>
            <person name="Powell A.J."/>
            <person name="Barry K."/>
            <person name="Miller A.N."/>
            <person name="Grigoriev I.V."/>
            <person name="Debuchy R."/>
            <person name="Gladieux P."/>
            <person name="Thoren M.H."/>
            <person name="Johannesson H."/>
        </authorList>
    </citation>
    <scope>NUCLEOTIDE SEQUENCE</scope>
    <source>
        <strain evidence="7">SMH3187-1</strain>
    </source>
</reference>
<comment type="subcellular location">
    <subcellularLocation>
        <location evidence="1">Nucleus</location>
    </subcellularLocation>
</comment>
<accession>A0AA40F9K4</accession>
<evidence type="ECO:0000313" key="7">
    <source>
        <dbReference type="EMBL" id="KAK0753246.1"/>
    </source>
</evidence>
<dbReference type="Proteomes" id="UP001172155">
    <property type="component" value="Unassembled WGS sequence"/>
</dbReference>
<dbReference type="PANTHER" id="PTHR10019">
    <property type="entry name" value="SNF5"/>
    <property type="match status" value="1"/>
</dbReference>
<evidence type="ECO:0000256" key="2">
    <source>
        <dbReference type="ARBA" id="ARBA00010239"/>
    </source>
</evidence>
<evidence type="ECO:0000256" key="1">
    <source>
        <dbReference type="ARBA" id="ARBA00004123"/>
    </source>
</evidence>
<organism evidence="7 8">
    <name type="scientific">Schizothecium vesticola</name>
    <dbReference type="NCBI Taxonomy" id="314040"/>
    <lineage>
        <taxon>Eukaryota</taxon>
        <taxon>Fungi</taxon>
        <taxon>Dikarya</taxon>
        <taxon>Ascomycota</taxon>
        <taxon>Pezizomycotina</taxon>
        <taxon>Sordariomycetes</taxon>
        <taxon>Sordariomycetidae</taxon>
        <taxon>Sordariales</taxon>
        <taxon>Schizotheciaceae</taxon>
        <taxon>Schizothecium</taxon>
    </lineage>
</organism>
<proteinExistence type="inferred from homology"/>
<feature type="compositionally biased region" description="Pro residues" evidence="6">
    <location>
        <begin position="585"/>
        <end position="597"/>
    </location>
</feature>
<feature type="region of interest" description="Disordered" evidence="6">
    <location>
        <begin position="376"/>
        <end position="406"/>
    </location>
</feature>
<dbReference type="AlphaFoldDB" id="A0AA40F9K4"/>
<feature type="compositionally biased region" description="Basic and acidic residues" evidence="6">
    <location>
        <begin position="376"/>
        <end position="386"/>
    </location>
</feature>